<dbReference type="EMBL" id="JAVHNQ010000016">
    <property type="protein sequence ID" value="KAK6331217.1"/>
    <property type="molecule type" value="Genomic_DNA"/>
</dbReference>
<name>A0AAV9TXI8_9PEZI</name>
<proteinExistence type="predicted"/>
<accession>A0AAV9TXI8</accession>
<comment type="caution">
    <text evidence="2">The sequence shown here is derived from an EMBL/GenBank/DDBJ whole genome shotgun (WGS) entry which is preliminary data.</text>
</comment>
<organism evidence="2 3">
    <name type="scientific">Orbilia brochopaga</name>
    <dbReference type="NCBI Taxonomy" id="3140254"/>
    <lineage>
        <taxon>Eukaryota</taxon>
        <taxon>Fungi</taxon>
        <taxon>Dikarya</taxon>
        <taxon>Ascomycota</taxon>
        <taxon>Pezizomycotina</taxon>
        <taxon>Orbiliomycetes</taxon>
        <taxon>Orbiliales</taxon>
        <taxon>Orbiliaceae</taxon>
        <taxon>Orbilia</taxon>
    </lineage>
</organism>
<keyword evidence="1" id="KW-0812">Transmembrane</keyword>
<evidence type="ECO:0000313" key="2">
    <source>
        <dbReference type="EMBL" id="KAK6331217.1"/>
    </source>
</evidence>
<dbReference type="AlphaFoldDB" id="A0AAV9TXI8"/>
<protein>
    <submittedName>
        <fullName evidence="2">Uncharacterized protein</fullName>
    </submittedName>
</protein>
<keyword evidence="1" id="KW-1133">Transmembrane helix</keyword>
<reference evidence="2 3" key="1">
    <citation type="submission" date="2019-10" db="EMBL/GenBank/DDBJ databases">
        <authorList>
            <person name="Palmer J.M."/>
        </authorList>
    </citation>
    <scope>NUCLEOTIDE SEQUENCE [LARGE SCALE GENOMIC DNA]</scope>
    <source>
        <strain evidence="2 3">TWF696</strain>
    </source>
</reference>
<evidence type="ECO:0000256" key="1">
    <source>
        <dbReference type="SAM" id="Phobius"/>
    </source>
</evidence>
<keyword evidence="1" id="KW-0472">Membrane</keyword>
<feature type="transmembrane region" description="Helical" evidence="1">
    <location>
        <begin position="167"/>
        <end position="185"/>
    </location>
</feature>
<evidence type="ECO:0000313" key="3">
    <source>
        <dbReference type="Proteomes" id="UP001375240"/>
    </source>
</evidence>
<sequence>MSEDTLSIALTRVETAQSQHAQPSVNQVGQPQSIVIRAFYPKSRNVFKNRCGPSDDQLRDEAALREFDERYQEADPKTFRVSQNGLQILDGEYFNEVEKLCLGSYFYKRAALIFTRLEEDGVTEVSYNIYPDGSNSFYSYIYYHAMRGRVREFRVYFRMSWDPCGAMLYPVMISLLIVVVVLWILKTEPKKQ</sequence>
<dbReference type="Proteomes" id="UP001375240">
    <property type="component" value="Unassembled WGS sequence"/>
</dbReference>
<gene>
    <name evidence="2" type="ORF">TWF696_003276</name>
</gene>
<keyword evidence="3" id="KW-1185">Reference proteome</keyword>